<protein>
    <submittedName>
        <fullName evidence="2">ATP-dependent exoDNAse (Exonuclease V) beta subunit</fullName>
    </submittedName>
</protein>
<reference evidence="2 3" key="1">
    <citation type="journal article" date="2013" name="Stand. Genomic Sci.">
        <title>Genome sequence of the reddish-pigmented Rubellimicrobium thermophilum type strain (DSM 16684(T)), a member of the Roseobacter clade.</title>
        <authorList>
            <person name="Fiebig A."/>
            <person name="Riedel T."/>
            <person name="Gronow S."/>
            <person name="Petersen J."/>
            <person name="Klenk H.P."/>
            <person name="Goker M."/>
        </authorList>
    </citation>
    <scope>NUCLEOTIDE SEQUENCE [LARGE SCALE GENOMIC DNA]</scope>
    <source>
        <strain evidence="2 3">DSM 16684</strain>
    </source>
</reference>
<dbReference type="PATRIC" id="fig|1123069.3.peg.2197"/>
<dbReference type="STRING" id="1123069.ruthe_02223"/>
<keyword evidence="3" id="KW-1185">Reference proteome</keyword>
<dbReference type="AlphaFoldDB" id="S9SDU1"/>
<dbReference type="HOGENOM" id="CLU_1694195_0_0_5"/>
<proteinExistence type="predicted"/>
<dbReference type="Pfam" id="PF12705">
    <property type="entry name" value="PDDEXK_1"/>
    <property type="match status" value="1"/>
</dbReference>
<accession>S9SDU1</accession>
<sequence>MEEAALVGDVAPIVEEAARLTAAPHLAWLFAPGALAEAALTAEVEGLGRLRGQVDRLIVTPQAVTVVDFKTNRIVPARPEEVPEGILRQMAAYRAMLQRIWPDREARAAILWTREARLMELPAPLLGTMLARMTAMQETERSEAEATLDALPGGP</sequence>
<dbReference type="Proteomes" id="UP000015346">
    <property type="component" value="Unassembled WGS sequence"/>
</dbReference>
<dbReference type="InterPro" id="IPR038726">
    <property type="entry name" value="PDDEXK_AddAB-type"/>
</dbReference>
<evidence type="ECO:0000313" key="3">
    <source>
        <dbReference type="Proteomes" id="UP000015346"/>
    </source>
</evidence>
<keyword evidence="2" id="KW-0378">Hydrolase</keyword>
<dbReference type="InterPro" id="IPR011604">
    <property type="entry name" value="PDDEXK-like_dom_sf"/>
</dbReference>
<evidence type="ECO:0000259" key="1">
    <source>
        <dbReference type="Pfam" id="PF12705"/>
    </source>
</evidence>
<dbReference type="Gene3D" id="3.90.320.10">
    <property type="match status" value="1"/>
</dbReference>
<keyword evidence="2" id="KW-0269">Exonuclease</keyword>
<feature type="domain" description="PD-(D/E)XK endonuclease-like" evidence="1">
    <location>
        <begin position="26"/>
        <end position="114"/>
    </location>
</feature>
<organism evidence="2 3">
    <name type="scientific">Rubellimicrobium thermophilum DSM 16684</name>
    <dbReference type="NCBI Taxonomy" id="1123069"/>
    <lineage>
        <taxon>Bacteria</taxon>
        <taxon>Pseudomonadati</taxon>
        <taxon>Pseudomonadota</taxon>
        <taxon>Alphaproteobacteria</taxon>
        <taxon>Rhodobacterales</taxon>
        <taxon>Roseobacteraceae</taxon>
        <taxon>Rubellimicrobium</taxon>
    </lineage>
</organism>
<comment type="caution">
    <text evidence="2">The sequence shown here is derived from an EMBL/GenBank/DDBJ whole genome shotgun (WGS) entry which is preliminary data.</text>
</comment>
<evidence type="ECO:0000313" key="2">
    <source>
        <dbReference type="EMBL" id="EPX84419.1"/>
    </source>
</evidence>
<dbReference type="GO" id="GO:0004527">
    <property type="term" value="F:exonuclease activity"/>
    <property type="evidence" value="ECO:0007669"/>
    <property type="project" value="UniProtKB-KW"/>
</dbReference>
<keyword evidence="2" id="KW-0540">Nuclease</keyword>
<gene>
    <name evidence="2" type="ORF">ruthe_02223</name>
</gene>
<name>S9SDU1_9RHOB</name>
<dbReference type="EMBL" id="AOLV01000025">
    <property type="protein sequence ID" value="EPX84419.1"/>
    <property type="molecule type" value="Genomic_DNA"/>
</dbReference>